<evidence type="ECO:0000313" key="2">
    <source>
        <dbReference type="EMBL" id="CCX10662.1"/>
    </source>
</evidence>
<protein>
    <submittedName>
        <fullName evidence="2">Uncharacterized protein</fullName>
    </submittedName>
</protein>
<feature type="compositionally biased region" description="Polar residues" evidence="1">
    <location>
        <begin position="188"/>
        <end position="197"/>
    </location>
</feature>
<proteinExistence type="predicted"/>
<gene>
    <name evidence="2" type="ORF">PCON_10256</name>
</gene>
<feature type="compositionally biased region" description="Low complexity" evidence="1">
    <location>
        <begin position="147"/>
        <end position="162"/>
    </location>
</feature>
<feature type="region of interest" description="Disordered" evidence="1">
    <location>
        <begin position="16"/>
        <end position="47"/>
    </location>
</feature>
<reference evidence="2 3" key="1">
    <citation type="journal article" date="2013" name="PLoS Genet.">
        <title>The genome and development-dependent transcriptomes of Pyronema confluens: a window into fungal evolution.</title>
        <authorList>
            <person name="Traeger S."/>
            <person name="Altegoer F."/>
            <person name="Freitag M."/>
            <person name="Gabaldon T."/>
            <person name="Kempken F."/>
            <person name="Kumar A."/>
            <person name="Marcet-Houben M."/>
            <person name="Poggeler S."/>
            <person name="Stajich J.E."/>
            <person name="Nowrousian M."/>
        </authorList>
    </citation>
    <scope>NUCLEOTIDE SEQUENCE [LARGE SCALE GENOMIC DNA]</scope>
    <source>
        <strain evidence="3">CBS 100304</strain>
        <tissue evidence="2">Vegetative mycelium</tissue>
    </source>
</reference>
<organism evidence="2 3">
    <name type="scientific">Pyronema omphalodes (strain CBS 100304)</name>
    <name type="common">Pyronema confluens</name>
    <dbReference type="NCBI Taxonomy" id="1076935"/>
    <lineage>
        <taxon>Eukaryota</taxon>
        <taxon>Fungi</taxon>
        <taxon>Dikarya</taxon>
        <taxon>Ascomycota</taxon>
        <taxon>Pezizomycotina</taxon>
        <taxon>Pezizomycetes</taxon>
        <taxon>Pezizales</taxon>
        <taxon>Pyronemataceae</taxon>
        <taxon>Pyronema</taxon>
    </lineage>
</organism>
<name>U4L2U6_PYROM</name>
<evidence type="ECO:0000256" key="1">
    <source>
        <dbReference type="SAM" id="MobiDB-lite"/>
    </source>
</evidence>
<accession>U4L2U6</accession>
<dbReference type="AlphaFoldDB" id="U4L2U6"/>
<dbReference type="Proteomes" id="UP000018144">
    <property type="component" value="Unassembled WGS sequence"/>
</dbReference>
<keyword evidence="3" id="KW-1185">Reference proteome</keyword>
<dbReference type="OrthoDB" id="10371840at2759"/>
<dbReference type="EMBL" id="HF935554">
    <property type="protein sequence ID" value="CCX10662.1"/>
    <property type="molecule type" value="Genomic_DNA"/>
</dbReference>
<sequence>MYEAMMKELTGINSKLAAISEAPPPRRIEQRDPFTTPTAPIPNDAPPAIKAIHRASKKDIKGKGRTLSESSDTLTKKTGKLLRLVTATTSARRSSIATGGVKVEESRARSAGSARLASGRKGKPVPTKLEESRVTRVPSILKSKARSTSATTTITKSSVSTSGVKPPPLSSISKTRPARPAPTSTTALVGSTATGEPNITKPAASISPRKTLLEPSARGTSPEALSVEISAKIPLPVAPPVYVGRIYSMRCVPVDLVPLSLMRRISAFCSGDVPWWALSAGENSRGTKICAYSQFLTRRPTQWVHGTDYACRACTFANRVCFHAVYLEEEMKLVVKDFYSLRPARG</sequence>
<feature type="region of interest" description="Disordered" evidence="1">
    <location>
        <begin position="102"/>
        <end position="219"/>
    </location>
</feature>
<evidence type="ECO:0000313" key="3">
    <source>
        <dbReference type="Proteomes" id="UP000018144"/>
    </source>
</evidence>